<organism evidence="1">
    <name type="scientific">uncultured bacterium A1Q1_fos_479</name>
    <dbReference type="NCBI Taxonomy" id="1256575"/>
    <lineage>
        <taxon>Bacteria</taxon>
        <taxon>environmental samples</taxon>
    </lineage>
</organism>
<protein>
    <recommendedName>
        <fullName evidence="2">Lipoprotein</fullName>
    </recommendedName>
</protein>
<dbReference type="Gene3D" id="2.60.220.30">
    <property type="match status" value="1"/>
</dbReference>
<sequence length="264" mass="28003">MMISRRSIPKVMAATTLVLGGCGGDGGSDVVVLDIDVTETIDETGGTIADSGVRVVIPAGEFSDDTEVRVQTVDASDLPLPIPNGLTAASSIIRVSATPSEDYFDVEVSIPYAGEGATIIQLQYDTYDEEWEWEVADDDYGGATLSDGVATGTFPTGGYFLVVRPVTLPGVDVPALCEGFATCDEEEDYTQAQCEARLAVAVTVYADYYAALGAACGDAIVDYYACLSDSWKADPVCSMEYGYSEFPEFEACEEALIEACPEID</sequence>
<name>L7VXP9_9BACT</name>
<reference evidence="1" key="1">
    <citation type="submission" date="2012-09" db="EMBL/GenBank/DDBJ databases">
        <title>Metagenomic Characterization of a Microbial Community in Wastewater Detects High Levels of Antibiotic Resistance.</title>
        <authorList>
            <person name="Abrams M."/>
            <person name="Caldwell A."/>
            <person name="Vandaei E."/>
            <person name="Lee W."/>
            <person name="Perrott J."/>
            <person name="Khan S.Y."/>
            <person name="Ta J."/>
            <person name="Romero D."/>
            <person name="Nguyen V."/>
            <person name="Pourmand N."/>
            <person name="Ouverney C.C."/>
        </authorList>
    </citation>
    <scope>NUCLEOTIDE SEQUENCE</scope>
</reference>
<accession>L7VXP9</accession>
<dbReference type="PROSITE" id="PS51257">
    <property type="entry name" value="PROKAR_LIPOPROTEIN"/>
    <property type="match status" value="1"/>
</dbReference>
<proteinExistence type="predicted"/>
<evidence type="ECO:0000313" key="1">
    <source>
        <dbReference type="EMBL" id="AGC72241.1"/>
    </source>
</evidence>
<dbReference type="AlphaFoldDB" id="L7VXP9"/>
<dbReference type="EMBL" id="JX649896">
    <property type="protein sequence ID" value="AGC72241.1"/>
    <property type="molecule type" value="Genomic_DNA"/>
</dbReference>
<evidence type="ECO:0008006" key="2">
    <source>
        <dbReference type="Google" id="ProtNLM"/>
    </source>
</evidence>